<dbReference type="Pfam" id="PF01935">
    <property type="entry name" value="DUF87"/>
    <property type="match status" value="1"/>
</dbReference>
<dbReference type="InterPro" id="IPR051162">
    <property type="entry name" value="T4SS_component"/>
</dbReference>
<dbReference type="Proteomes" id="UP000758168">
    <property type="component" value="Unassembled WGS sequence"/>
</dbReference>
<dbReference type="PANTHER" id="PTHR30121">
    <property type="entry name" value="UNCHARACTERIZED PROTEIN YJGR-RELATED"/>
    <property type="match status" value="1"/>
</dbReference>
<reference evidence="2 3" key="1">
    <citation type="submission" date="2021-03" db="EMBL/GenBank/DDBJ databases">
        <title>Sequencing the genomes of 1000 actinobacteria strains.</title>
        <authorList>
            <person name="Klenk H.-P."/>
        </authorList>
    </citation>
    <scope>NUCLEOTIDE SEQUENCE [LARGE SCALE GENOMIC DNA]</scope>
    <source>
        <strain evidence="2 3">DSM 12936</strain>
    </source>
</reference>
<feature type="domain" description="Helicase HerA central" evidence="1">
    <location>
        <begin position="360"/>
        <end position="425"/>
    </location>
</feature>
<dbReference type="SUPFAM" id="SSF52540">
    <property type="entry name" value="P-loop containing nucleoside triphosphate hydrolases"/>
    <property type="match status" value="1"/>
</dbReference>
<dbReference type="PANTHER" id="PTHR30121:SF11">
    <property type="entry name" value="AAA+ ATPASE DOMAIN-CONTAINING PROTEIN"/>
    <property type="match status" value="1"/>
</dbReference>
<dbReference type="InterPro" id="IPR027417">
    <property type="entry name" value="P-loop_NTPase"/>
</dbReference>
<accession>A0ABS4Z815</accession>
<name>A0ABS4Z815_9ACTN</name>
<dbReference type="RefSeq" id="WP_210055450.1">
    <property type="nucleotide sequence ID" value="NZ_BAAAMH010000009.1"/>
</dbReference>
<proteinExistence type="predicted"/>
<organism evidence="2 3">
    <name type="scientific">Microlunatus capsulatus</name>
    <dbReference type="NCBI Taxonomy" id="99117"/>
    <lineage>
        <taxon>Bacteria</taxon>
        <taxon>Bacillati</taxon>
        <taxon>Actinomycetota</taxon>
        <taxon>Actinomycetes</taxon>
        <taxon>Propionibacteriales</taxon>
        <taxon>Propionibacteriaceae</taxon>
        <taxon>Microlunatus</taxon>
    </lineage>
</organism>
<evidence type="ECO:0000313" key="2">
    <source>
        <dbReference type="EMBL" id="MBP2417187.1"/>
    </source>
</evidence>
<sequence length="964" mass="103472">MAEPGLGRTAHERAYDLLARKAKRFSSGDEDLSELRNDLALPQFIGLESLECRPLSVTPLNHLSWFRLRRLPSPEDGVRSPLVDGLSAIAAMRSSAALVISGGPTGGLHLGVQRNGLEEWLPTTLAPAVIAEKVASSPPGVSAFVGNDQVWSNGVSFSLSAGSDNAPDQSGLPGLRRLLLASSPSWSIVILLEPVQFAEARAIETALYGSLSALGRLGGTVTHTDNEQDSISRQLPAVDELLEDLKARVDHLRAAESVGLWNTSPYVFSEDGATVEMISGVLGSILQNDPLTSGRWISHSCHVPYGEQSSVPDLPEPVSLLSSADIGVFLETGFGSLPGLEVSEAPPAGRAQPPMSKPIPLGQWAGTSAEVVIDVQDLEGHGFVTGTTGMGKSTTVQKILLELSNKWHIPFLIIDPVKADYEELAPSIDRGLLSVTATDLALNVMQPCEGFSLRTHLEMVSNAFVGSFGFPSPVPYIVAQLFEQMIARSAADPAPTLHDLRDELDPYVASLGYDGEIESNIRASLGLRLSLLLSPAKAERVASPDGRPCLRSILERPAVVQLSTLGDEQERAFLMSMLTIYVAERAHVLGRSNGAVRHVTVLEEAHRILPEPRDSASSEDGNAAGVSAKLLTQMLAEIRSYGESVLVVDQSPAAVARDVLRNTNLKIAHRLPDPDDREVVGGSLGMIEKHYLSLTKLGRGEALMATRRTGEAQLIRIQAAEPDAHGPAPVEFRVNRDDDPRPCCHGRDPGTHHAAEARSREAESVLALALNHMLRTREDRASIWSDADLGLAQLAALDPALTTDSDQAVRCLAWIGFRRAMVRHVAYGSLDSGHLAGRLQRAFEVWEAKGSQQLRLTKRPGDMVGPFHGCRWCSDVCSYRHVAEASTSLGQQSVQTSLRPAWVPVPGMTTVEVMNFWAGQSVKSLTPLLGDEAAVSLARCALVQSAASAGMPAGEQDRLLNDSD</sequence>
<protein>
    <recommendedName>
        <fullName evidence="1">Helicase HerA central domain-containing protein</fullName>
    </recommendedName>
</protein>
<keyword evidence="3" id="KW-1185">Reference proteome</keyword>
<evidence type="ECO:0000259" key="1">
    <source>
        <dbReference type="Pfam" id="PF01935"/>
    </source>
</evidence>
<dbReference type="Gene3D" id="3.40.50.300">
    <property type="entry name" value="P-loop containing nucleotide triphosphate hydrolases"/>
    <property type="match status" value="2"/>
</dbReference>
<gene>
    <name evidence="2" type="ORF">JOF54_002109</name>
</gene>
<dbReference type="InterPro" id="IPR002789">
    <property type="entry name" value="HerA_central"/>
</dbReference>
<evidence type="ECO:0000313" key="3">
    <source>
        <dbReference type="Proteomes" id="UP000758168"/>
    </source>
</evidence>
<dbReference type="EMBL" id="JAGIOB010000001">
    <property type="protein sequence ID" value="MBP2417187.1"/>
    <property type="molecule type" value="Genomic_DNA"/>
</dbReference>
<comment type="caution">
    <text evidence="2">The sequence shown here is derived from an EMBL/GenBank/DDBJ whole genome shotgun (WGS) entry which is preliminary data.</text>
</comment>